<dbReference type="EC" id="2.5.1.-" evidence="2"/>
<dbReference type="GO" id="GO:0045547">
    <property type="term" value="F:ditrans,polycis-polyprenyl diphosphate synthase [(2E,6E)-farnesyl diphosphate specific] activity"/>
    <property type="evidence" value="ECO:0007669"/>
    <property type="project" value="TreeGrafter"/>
</dbReference>
<gene>
    <name evidence="3" type="ORF">UU29_C0019G0005</name>
</gene>
<keyword evidence="2" id="KW-0460">Magnesium</keyword>
<comment type="similarity">
    <text evidence="2">Belongs to the UPP synthase family.</text>
</comment>
<dbReference type="InterPro" id="IPR018520">
    <property type="entry name" value="UPP_synth-like_CS"/>
</dbReference>
<feature type="binding site" evidence="2">
    <location>
        <position position="203"/>
    </location>
    <ligand>
        <name>Mg(2+)</name>
        <dbReference type="ChEBI" id="CHEBI:18420"/>
    </ligand>
</feature>
<dbReference type="InterPro" id="IPR001441">
    <property type="entry name" value="UPP_synth-like"/>
</dbReference>
<feature type="binding site" evidence="2">
    <location>
        <position position="24"/>
    </location>
    <ligand>
        <name>substrate</name>
    </ligand>
</feature>
<feature type="active site" description="Proton acceptor" evidence="2">
    <location>
        <position position="67"/>
    </location>
</feature>
<dbReference type="PANTHER" id="PTHR10291:SF0">
    <property type="entry name" value="DEHYDRODOLICHYL DIPHOSPHATE SYNTHASE 2"/>
    <property type="match status" value="1"/>
</dbReference>
<feature type="binding site" evidence="2">
    <location>
        <position position="19"/>
    </location>
    <ligand>
        <name>Mg(2+)</name>
        <dbReference type="ChEBI" id="CHEBI:18420"/>
    </ligand>
</feature>
<feature type="binding site" evidence="2">
    <location>
        <begin position="20"/>
        <end position="23"/>
    </location>
    <ligand>
        <name>substrate</name>
    </ligand>
</feature>
<name>A0A0G0U4E0_9BACT</name>
<dbReference type="CDD" id="cd00475">
    <property type="entry name" value="Cis_IPPS"/>
    <property type="match status" value="1"/>
</dbReference>
<dbReference type="InterPro" id="IPR036424">
    <property type="entry name" value="UPP_synth-like_sf"/>
</dbReference>
<comment type="caution">
    <text evidence="2">Lacks conserved residue(s) required for the propagation of feature annotation.</text>
</comment>
<comment type="subunit">
    <text evidence="2">Homodimer.</text>
</comment>
<dbReference type="AlphaFoldDB" id="A0A0G0U4E0"/>
<dbReference type="GO" id="GO:0016094">
    <property type="term" value="P:polyprenol biosynthetic process"/>
    <property type="evidence" value="ECO:0007669"/>
    <property type="project" value="TreeGrafter"/>
</dbReference>
<feature type="binding site" evidence="2">
    <location>
        <position position="184"/>
    </location>
    <ligand>
        <name>substrate</name>
    </ligand>
</feature>
<dbReference type="PATRIC" id="fig|1618424.3.peg.1099"/>
<dbReference type="Proteomes" id="UP000034601">
    <property type="component" value="Unassembled WGS sequence"/>
</dbReference>
<comment type="function">
    <text evidence="2">Catalyzes the condensation of isopentenyl diphosphate (IPP) with allylic pyrophosphates generating different type of terpenoids.</text>
</comment>
<protein>
    <recommendedName>
        <fullName evidence="2">Isoprenyl transferase</fullName>
        <ecNumber evidence="2">2.5.1.-</ecNumber>
    </recommendedName>
</protein>
<accession>A0A0G0U4E0</accession>
<evidence type="ECO:0000256" key="1">
    <source>
        <dbReference type="ARBA" id="ARBA00022679"/>
    </source>
</evidence>
<dbReference type="GO" id="GO:0000287">
    <property type="term" value="F:magnesium ion binding"/>
    <property type="evidence" value="ECO:0007669"/>
    <property type="project" value="UniProtKB-UniRule"/>
</dbReference>
<dbReference type="SUPFAM" id="SSF64005">
    <property type="entry name" value="Undecaprenyl diphosphate synthase"/>
    <property type="match status" value="1"/>
</dbReference>
<dbReference type="Gene3D" id="3.40.1180.10">
    <property type="entry name" value="Decaprenyl diphosphate synthase-like"/>
    <property type="match status" value="1"/>
</dbReference>
<keyword evidence="1 2" id="KW-0808">Transferase</keyword>
<reference evidence="3 4" key="1">
    <citation type="journal article" date="2015" name="Nature">
        <title>rRNA introns, odd ribosomes, and small enigmatic genomes across a large radiation of phyla.</title>
        <authorList>
            <person name="Brown C.T."/>
            <person name="Hug L.A."/>
            <person name="Thomas B.C."/>
            <person name="Sharon I."/>
            <person name="Castelle C.J."/>
            <person name="Singh A."/>
            <person name="Wilkins M.J."/>
            <person name="Williams K.H."/>
            <person name="Banfield J.F."/>
        </authorList>
    </citation>
    <scope>NUCLEOTIDE SEQUENCE [LARGE SCALE GENOMIC DNA]</scope>
</reference>
<feature type="binding site" evidence="2">
    <location>
        <begin position="64"/>
        <end position="66"/>
    </location>
    <ligand>
        <name>substrate</name>
    </ligand>
</feature>
<dbReference type="NCBIfam" id="TIGR00055">
    <property type="entry name" value="uppS"/>
    <property type="match status" value="1"/>
</dbReference>
<comment type="caution">
    <text evidence="3">The sequence shown here is derived from an EMBL/GenBank/DDBJ whole genome shotgun (WGS) entry which is preliminary data.</text>
</comment>
<feature type="binding site" evidence="2">
    <location>
        <begin position="190"/>
        <end position="192"/>
    </location>
    <ligand>
        <name>substrate</name>
    </ligand>
</feature>
<keyword evidence="2" id="KW-0479">Metal-binding</keyword>
<dbReference type="EMBL" id="LCAB01000019">
    <property type="protein sequence ID" value="KKR82031.1"/>
    <property type="molecule type" value="Genomic_DNA"/>
</dbReference>
<feature type="active site" evidence="2">
    <location>
        <position position="19"/>
    </location>
</feature>
<evidence type="ECO:0000256" key="2">
    <source>
        <dbReference type="HAMAP-Rule" id="MF_01139"/>
    </source>
</evidence>
<comment type="cofactor">
    <cofactor evidence="2">
        <name>Mg(2+)</name>
        <dbReference type="ChEBI" id="CHEBI:18420"/>
    </cofactor>
    <text evidence="2">Binds 2 magnesium ions per subunit.</text>
</comment>
<feature type="binding site" evidence="2">
    <location>
        <position position="71"/>
    </location>
    <ligand>
        <name>substrate</name>
    </ligand>
</feature>
<sequence>MSKKVITDSVPQHIAIVMDGNRRWARSKGLPEGKGHEAGADALEMIVEAAAKLGIKTVTVYALSTENIRERARREISGIFKLLRKGYNTKLKRMMGNGVRVDILGERSGLPKVIQKIIEEIKKTYIKNESIKLNIALNYGGRKELMNAVKDLIKEGIDVDKINETIIDKHLYTNGQSNPELVIRTGGHIRLSNFLLWQTAYSELYFTKKFWPDFGPQDLKKAVLWYQSQQRNFGK</sequence>
<feature type="binding site" evidence="2">
    <location>
        <position position="36"/>
    </location>
    <ligand>
        <name>substrate</name>
    </ligand>
</feature>
<dbReference type="PANTHER" id="PTHR10291">
    <property type="entry name" value="DEHYDRODOLICHYL DIPHOSPHATE SYNTHASE FAMILY MEMBER"/>
    <property type="match status" value="1"/>
</dbReference>
<evidence type="ECO:0000313" key="3">
    <source>
        <dbReference type="EMBL" id="KKR82031.1"/>
    </source>
</evidence>
<organism evidence="3 4">
    <name type="scientific">Candidatus Daviesbacteria bacterium GW2011_GWA2_40_9</name>
    <dbReference type="NCBI Taxonomy" id="1618424"/>
    <lineage>
        <taxon>Bacteria</taxon>
        <taxon>Candidatus Daviesiibacteriota</taxon>
    </lineage>
</organism>
<proteinExistence type="inferred from homology"/>
<dbReference type="PROSITE" id="PS01066">
    <property type="entry name" value="UPP_SYNTHASE"/>
    <property type="match status" value="1"/>
</dbReference>
<dbReference type="Pfam" id="PF01255">
    <property type="entry name" value="Prenyltransf"/>
    <property type="match status" value="1"/>
</dbReference>
<dbReference type="HAMAP" id="MF_01139">
    <property type="entry name" value="ISPT"/>
    <property type="match status" value="1"/>
</dbReference>
<evidence type="ECO:0000313" key="4">
    <source>
        <dbReference type="Proteomes" id="UP000034601"/>
    </source>
</evidence>